<evidence type="ECO:0008006" key="3">
    <source>
        <dbReference type="Google" id="ProtNLM"/>
    </source>
</evidence>
<evidence type="ECO:0000313" key="1">
    <source>
        <dbReference type="EMBL" id="OOC08136.1"/>
    </source>
</evidence>
<dbReference type="EMBL" id="MUXN01000002">
    <property type="protein sequence ID" value="OOC08136.1"/>
    <property type="molecule type" value="Genomic_DNA"/>
</dbReference>
<evidence type="ECO:0000313" key="2">
    <source>
        <dbReference type="Proteomes" id="UP000188551"/>
    </source>
</evidence>
<protein>
    <recommendedName>
        <fullName evidence="3">Prephenate dehydratase</fullName>
    </recommendedName>
</protein>
<accession>A0ABX3JNA2</accession>
<gene>
    <name evidence="1" type="ORF">B0293_04510</name>
</gene>
<dbReference type="Proteomes" id="UP000188551">
    <property type="component" value="Unassembled WGS sequence"/>
</dbReference>
<keyword evidence="2" id="KW-1185">Reference proteome</keyword>
<organism evidence="1 2">
    <name type="scientific">Amycolatopsis azurea DSM 43854</name>
    <dbReference type="NCBI Taxonomy" id="1238180"/>
    <lineage>
        <taxon>Bacteria</taxon>
        <taxon>Bacillati</taxon>
        <taxon>Actinomycetota</taxon>
        <taxon>Actinomycetes</taxon>
        <taxon>Pseudonocardiales</taxon>
        <taxon>Pseudonocardiaceae</taxon>
        <taxon>Amycolatopsis</taxon>
    </lineage>
</organism>
<name>A0ABX3JNA2_9PSEU</name>
<reference evidence="1 2" key="1">
    <citation type="submission" date="2017-02" db="EMBL/GenBank/DDBJ databases">
        <title>Amycolatopsis azurea DSM 43854 draft genome.</title>
        <authorList>
            <person name="Mayilraj S."/>
        </authorList>
    </citation>
    <scope>NUCLEOTIDE SEQUENCE [LARGE SCALE GENOMIC DNA]</scope>
    <source>
        <strain evidence="1 2">DSM 43854</strain>
    </source>
</reference>
<dbReference type="SUPFAM" id="SSF53850">
    <property type="entry name" value="Periplasmic binding protein-like II"/>
    <property type="match status" value="1"/>
</dbReference>
<comment type="caution">
    <text evidence="1">The sequence shown here is derived from an EMBL/GenBank/DDBJ whole genome shotgun (WGS) entry which is preliminary data.</text>
</comment>
<dbReference type="RefSeq" id="WP_063936670.1">
    <property type="nucleotide sequence ID" value="NZ_ANMG01000083.1"/>
</dbReference>
<proteinExistence type="predicted"/>
<sequence>MSTMTGTSILDVEIPAELPAAPIATLGPEGTSSEASSRYLGTQLGTRFGRPGSDWPVQLHDRYELAGNAVRTGAAGLLVVANAYHGVSEFYMDPRLRILGAYVFDTPLYGIAAAPSSPTAGPVRIASHPAPVPLIHELLDADRFDVAEIIRCDSTSAAAATVASGEADLALTTKPASELHGLTLISRVRPIRMLWSIFAPWPAERRRQGLSADGSHPSPQER</sequence>